<organism evidence="7 10">
    <name type="scientific">Streptococcus acidominimus</name>
    <dbReference type="NCBI Taxonomy" id="1326"/>
    <lineage>
        <taxon>Bacteria</taxon>
        <taxon>Bacillati</taxon>
        <taxon>Bacillota</taxon>
        <taxon>Bacilli</taxon>
        <taxon>Lactobacillales</taxon>
        <taxon>Streptococcaceae</taxon>
        <taxon>Streptococcus</taxon>
    </lineage>
</organism>
<reference evidence="9 12" key="4">
    <citation type="submission" date="2019-03" db="EMBL/GenBank/DDBJ databases">
        <title>Diversity of the mouse oral microbiome.</title>
        <authorList>
            <person name="Joseph S."/>
            <person name="Aduse-Opoku J."/>
            <person name="Curtis M."/>
            <person name="Wade W."/>
            <person name="Hashim A."/>
        </authorList>
    </citation>
    <scope>NUCLEOTIDE SEQUENCE [LARGE SCALE GENOMIC DNA]</scope>
    <source>
        <strain evidence="9 12">HT4</strain>
    </source>
</reference>
<dbReference type="OrthoDB" id="63188at2"/>
<dbReference type="Proteomes" id="UP000297747">
    <property type="component" value="Unassembled WGS sequence"/>
</dbReference>
<protein>
    <recommendedName>
        <fullName evidence="5">Transport permease protein</fullName>
    </recommendedName>
</protein>
<reference evidence="10" key="1">
    <citation type="submission" date="2016-12" db="EMBL/GenBank/DDBJ databases">
        <authorList>
            <person name="Gulvik C.A."/>
        </authorList>
    </citation>
    <scope>NUCLEOTIDE SEQUENCE [LARGE SCALE GENOMIC DNA]</scope>
    <source>
        <strain evidence="10">ATCC 51725</strain>
    </source>
</reference>
<keyword evidence="4 5" id="KW-0472">Membrane</keyword>
<reference evidence="7" key="2">
    <citation type="submission" date="2016-12" db="EMBL/GenBank/DDBJ databases">
        <authorList>
            <person name="Song W.-J."/>
            <person name="Kurnit D.M."/>
        </authorList>
    </citation>
    <scope>NUCLEOTIDE SEQUENCE [LARGE SCALE GENOMIC DNA]</scope>
    <source>
        <strain evidence="7">ATCC 51725</strain>
    </source>
</reference>
<feature type="transmembrane region" description="Helical" evidence="5">
    <location>
        <begin position="16"/>
        <end position="36"/>
    </location>
</feature>
<reference evidence="8 11" key="3">
    <citation type="submission" date="2018-06" db="EMBL/GenBank/DDBJ databases">
        <authorList>
            <consortium name="Pathogen Informatics"/>
            <person name="Doyle S."/>
        </authorList>
    </citation>
    <scope>NUCLEOTIDE SEQUENCE [LARGE SCALE GENOMIC DNA]</scope>
    <source>
        <strain evidence="8 11">NCTC12957</strain>
    </source>
</reference>
<evidence type="ECO:0000259" key="6">
    <source>
        <dbReference type="PROSITE" id="PS51012"/>
    </source>
</evidence>
<comment type="similarity">
    <text evidence="5">Belongs to the ABC-2 integral membrane protein family.</text>
</comment>
<dbReference type="PANTHER" id="PTHR43229">
    <property type="entry name" value="NODULATION PROTEIN J"/>
    <property type="match status" value="1"/>
</dbReference>
<evidence type="ECO:0000256" key="3">
    <source>
        <dbReference type="ARBA" id="ARBA00022989"/>
    </source>
</evidence>
<keyword evidence="5" id="KW-1003">Cell membrane</keyword>
<evidence type="ECO:0000256" key="1">
    <source>
        <dbReference type="ARBA" id="ARBA00004141"/>
    </source>
</evidence>
<evidence type="ECO:0000313" key="8">
    <source>
        <dbReference type="EMBL" id="SUN08452.1"/>
    </source>
</evidence>
<dbReference type="Proteomes" id="UP000255213">
    <property type="component" value="Unassembled WGS sequence"/>
</dbReference>
<evidence type="ECO:0000256" key="5">
    <source>
        <dbReference type="RuleBase" id="RU361157"/>
    </source>
</evidence>
<evidence type="ECO:0000256" key="4">
    <source>
        <dbReference type="ARBA" id="ARBA00023136"/>
    </source>
</evidence>
<keyword evidence="10" id="KW-1185">Reference proteome</keyword>
<keyword evidence="3 5" id="KW-1133">Transmembrane helix</keyword>
<dbReference type="Proteomes" id="UP000186437">
    <property type="component" value="Unassembled WGS sequence"/>
</dbReference>
<evidence type="ECO:0000313" key="7">
    <source>
        <dbReference type="EMBL" id="OLF49649.1"/>
    </source>
</evidence>
<dbReference type="InterPro" id="IPR000412">
    <property type="entry name" value="ABC_2_transport"/>
</dbReference>
<dbReference type="InterPro" id="IPR047817">
    <property type="entry name" value="ABC2_TM_bact-type"/>
</dbReference>
<evidence type="ECO:0000313" key="12">
    <source>
        <dbReference type="Proteomes" id="UP000297747"/>
    </source>
</evidence>
<dbReference type="AlphaFoldDB" id="A0A1Q8ECX2"/>
<feature type="transmembrane region" description="Helical" evidence="5">
    <location>
        <begin position="99"/>
        <end position="120"/>
    </location>
</feature>
<keyword evidence="5" id="KW-0813">Transport</keyword>
<dbReference type="PIRSF" id="PIRSF006648">
    <property type="entry name" value="DrrB"/>
    <property type="match status" value="1"/>
</dbReference>
<dbReference type="PROSITE" id="PS51012">
    <property type="entry name" value="ABC_TM2"/>
    <property type="match status" value="1"/>
</dbReference>
<feature type="transmembrane region" description="Helical" evidence="5">
    <location>
        <begin position="51"/>
        <end position="72"/>
    </location>
</feature>
<evidence type="ECO:0000313" key="11">
    <source>
        <dbReference type="Proteomes" id="UP000255213"/>
    </source>
</evidence>
<dbReference type="RefSeq" id="WP_075099338.1">
    <property type="nucleotide sequence ID" value="NZ_CAKOCW010000022.1"/>
</dbReference>
<dbReference type="Pfam" id="PF01061">
    <property type="entry name" value="ABC2_membrane"/>
    <property type="match status" value="1"/>
</dbReference>
<keyword evidence="2 5" id="KW-0812">Transmembrane</keyword>
<gene>
    <name evidence="7" type="ORF">BU200_06145</name>
    <name evidence="9" type="ORF">E4U01_07245</name>
    <name evidence="8" type="ORF">NCTC12957_02047</name>
</gene>
<evidence type="ECO:0000313" key="10">
    <source>
        <dbReference type="Proteomes" id="UP000186437"/>
    </source>
</evidence>
<dbReference type="EMBL" id="UHEN01000001">
    <property type="protein sequence ID" value="SUN08452.1"/>
    <property type="molecule type" value="Genomic_DNA"/>
</dbReference>
<dbReference type="GO" id="GO:0140359">
    <property type="term" value="F:ABC-type transporter activity"/>
    <property type="evidence" value="ECO:0007669"/>
    <property type="project" value="InterPro"/>
</dbReference>
<feature type="transmembrane region" description="Helical" evidence="5">
    <location>
        <begin position="161"/>
        <end position="181"/>
    </location>
</feature>
<dbReference type="InterPro" id="IPR013525">
    <property type="entry name" value="ABC2_TM"/>
</dbReference>
<dbReference type="InterPro" id="IPR051784">
    <property type="entry name" value="Nod_factor_ABC_transporter"/>
</dbReference>
<evidence type="ECO:0000256" key="2">
    <source>
        <dbReference type="ARBA" id="ARBA00022692"/>
    </source>
</evidence>
<dbReference type="PANTHER" id="PTHR43229:SF2">
    <property type="entry name" value="NODULATION PROTEIN J"/>
    <property type="match status" value="1"/>
</dbReference>
<evidence type="ECO:0000313" key="9">
    <source>
        <dbReference type="EMBL" id="TFU30160.1"/>
    </source>
</evidence>
<accession>A0A1Q8ECX2</accession>
<feature type="transmembrane region" description="Helical" evidence="5">
    <location>
        <begin position="215"/>
        <end position="235"/>
    </location>
</feature>
<dbReference type="GO" id="GO:0043190">
    <property type="term" value="C:ATP-binding cassette (ABC) transporter complex"/>
    <property type="evidence" value="ECO:0007669"/>
    <property type="project" value="InterPro"/>
</dbReference>
<proteinExistence type="inferred from homology"/>
<feature type="transmembrane region" description="Helical" evidence="5">
    <location>
        <begin position="132"/>
        <end position="154"/>
    </location>
</feature>
<comment type="subcellular location">
    <subcellularLocation>
        <location evidence="5">Cell membrane</location>
        <topology evidence="5">Multi-pass membrane protein</topology>
    </subcellularLocation>
    <subcellularLocation>
        <location evidence="1">Membrane</location>
        <topology evidence="1">Multi-pass membrane protein</topology>
    </subcellularLocation>
</comment>
<feature type="domain" description="ABC transmembrane type-2" evidence="6">
    <location>
        <begin position="17"/>
        <end position="239"/>
    </location>
</feature>
<dbReference type="EMBL" id="SPQA01000025">
    <property type="protein sequence ID" value="TFU30160.1"/>
    <property type="molecule type" value="Genomic_DNA"/>
</dbReference>
<name>A0A1Q8ECX2_STRAI</name>
<sequence>MKALLGIEYLLTRRNLASFIMGIGMPVLFFLLFSAMFDTSYGDVAALTKNYLLTMTAFSMSSFGLFSFPMILEEDVKSRWFLQIQHSPLPLYQYYIVKILRVFISFIISIVINFAVGALFRDVDMTAEQWLVSALLLLVTSMVYLALGLAFTLLHNQQTMTVVANVLYFVLAIFGGSWMPYDSLPDWMQVMAHFTPSYYANQLVLVYVNEKVLQFQSLLMVFLYTIIVAGLALVLKKKQEVR</sequence>
<dbReference type="EMBL" id="MSJL01000024">
    <property type="protein sequence ID" value="OLF49649.1"/>
    <property type="molecule type" value="Genomic_DNA"/>
</dbReference>